<dbReference type="PANTHER" id="PTHR24421">
    <property type="entry name" value="NITRATE/NITRITE SENSOR PROTEIN NARX-RELATED"/>
    <property type="match status" value="1"/>
</dbReference>
<evidence type="ECO:0000256" key="12">
    <source>
        <dbReference type="ARBA" id="ARBA00023014"/>
    </source>
</evidence>
<evidence type="ECO:0000256" key="14">
    <source>
        <dbReference type="ARBA" id="ARBA00030800"/>
    </source>
</evidence>
<proteinExistence type="predicted"/>
<keyword evidence="10" id="KW-0408">Iron</keyword>
<dbReference type="PANTHER" id="PTHR24421:SF62">
    <property type="entry name" value="SENSORY TRANSDUCTION HISTIDINE KINASE"/>
    <property type="match status" value="1"/>
</dbReference>
<evidence type="ECO:0000313" key="18">
    <source>
        <dbReference type="EMBL" id="CBG68906.1"/>
    </source>
</evidence>
<keyword evidence="12" id="KW-0411">Iron-sulfur</keyword>
<keyword evidence="15" id="KW-0812">Transmembrane</keyword>
<dbReference type="AlphaFoldDB" id="C9ZEX3"/>
<comment type="subcellular location">
    <subcellularLocation>
        <location evidence="3">Cytoplasm</location>
    </subcellularLocation>
</comment>
<dbReference type="RefSeq" id="WP_012999630.1">
    <property type="nucleotide sequence ID" value="NC_013929.1"/>
</dbReference>
<dbReference type="SUPFAM" id="SSF55874">
    <property type="entry name" value="ATPase domain of HSP90 chaperone/DNA topoisomerase II/histidine kinase"/>
    <property type="match status" value="1"/>
</dbReference>
<comment type="cofactor">
    <cofactor evidence="2">
        <name>[4Fe-4S] cluster</name>
        <dbReference type="ChEBI" id="CHEBI:49883"/>
    </cofactor>
</comment>
<sequence>MSWPKYERTDPDGRWLAAVVHAAFFLLLCSSFARFLTRDQGGARTGWVIALFAVFGLLYALGQLLAPAPPPGGRPSTRHLTWLGSVTAVWVVLLALAPSATWCAMPLLFAGFHTLPPRMAVPLAVLVTTLVVAAEIRVSEGTINPNMVAAPPAVAAVATAVFVHLRRQAARQRVLIGDLVRTRRDLAATERRAGVLAERQRLATEIHDTLAQGLSSQRMLLQAAERVWATDPDAARAHIARAAEITSHSLAEARRFVHDLAPADLVERSLPAALGALAERESGPGLTVEFRLDGRLGTLPERAEAALLRIAQGALANVREHAAATRAALTLTCLDDQVSLDIADNGRGFDADRPAAAEAGRAGAAAGRERGHGLPAMRVRARQSGGTLTVESTPGEGTVVSAALPRTPVVVGAAGEGVR</sequence>
<dbReference type="InterPro" id="IPR017205">
    <property type="entry name" value="Sig_transdc_His_kinase_ChrS"/>
</dbReference>
<evidence type="ECO:0000256" key="13">
    <source>
        <dbReference type="ARBA" id="ARBA00024827"/>
    </source>
</evidence>
<dbReference type="STRING" id="680198.SCAB_17761"/>
<dbReference type="EC" id="2.7.13.3" evidence="4"/>
<feature type="domain" description="Signal transduction histidine kinase subgroup 3 dimerisation and phosphoacceptor" evidence="17">
    <location>
        <begin position="198"/>
        <end position="265"/>
    </location>
</feature>
<dbReference type="InterPro" id="IPR036890">
    <property type="entry name" value="HATPase_C_sf"/>
</dbReference>
<evidence type="ECO:0000256" key="5">
    <source>
        <dbReference type="ARBA" id="ARBA00017322"/>
    </source>
</evidence>
<dbReference type="GO" id="GO:0051539">
    <property type="term" value="F:4 iron, 4 sulfur cluster binding"/>
    <property type="evidence" value="ECO:0007669"/>
    <property type="project" value="UniProtKB-KW"/>
</dbReference>
<evidence type="ECO:0000256" key="8">
    <source>
        <dbReference type="ARBA" id="ARBA00022679"/>
    </source>
</evidence>
<dbReference type="Proteomes" id="UP000001444">
    <property type="component" value="Chromosome"/>
</dbReference>
<evidence type="ECO:0000256" key="15">
    <source>
        <dbReference type="SAM" id="Phobius"/>
    </source>
</evidence>
<dbReference type="Gene3D" id="1.20.5.1930">
    <property type="match status" value="1"/>
</dbReference>
<keyword evidence="8" id="KW-0808">Transferase</keyword>
<evidence type="ECO:0000259" key="17">
    <source>
        <dbReference type="Pfam" id="PF07730"/>
    </source>
</evidence>
<dbReference type="InterPro" id="IPR004358">
    <property type="entry name" value="Sig_transdc_His_kin-like_C"/>
</dbReference>
<dbReference type="GO" id="GO:0005737">
    <property type="term" value="C:cytoplasm"/>
    <property type="evidence" value="ECO:0007669"/>
    <property type="project" value="UniProtKB-SubCell"/>
</dbReference>
<dbReference type="PRINTS" id="PR00344">
    <property type="entry name" value="BCTRLSENSOR"/>
</dbReference>
<keyword evidence="11" id="KW-0902">Two-component regulatory system</keyword>
<dbReference type="GeneID" id="24310680"/>
<dbReference type="CDD" id="cd16917">
    <property type="entry name" value="HATPase_UhpB-NarQ-NarX-like"/>
    <property type="match status" value="1"/>
</dbReference>
<evidence type="ECO:0000256" key="2">
    <source>
        <dbReference type="ARBA" id="ARBA00001966"/>
    </source>
</evidence>
<dbReference type="GO" id="GO:0046983">
    <property type="term" value="F:protein dimerization activity"/>
    <property type="evidence" value="ECO:0007669"/>
    <property type="project" value="InterPro"/>
</dbReference>
<dbReference type="Pfam" id="PF02518">
    <property type="entry name" value="HATPase_c"/>
    <property type="match status" value="1"/>
</dbReference>
<accession>C9ZEX3</accession>
<keyword evidence="15" id="KW-1133">Transmembrane helix</keyword>
<feature type="transmembrane region" description="Helical" evidence="15">
    <location>
        <begin position="48"/>
        <end position="68"/>
    </location>
</feature>
<dbReference type="GO" id="GO:0000155">
    <property type="term" value="F:phosphorelay sensor kinase activity"/>
    <property type="evidence" value="ECO:0007669"/>
    <property type="project" value="InterPro"/>
</dbReference>
<evidence type="ECO:0000256" key="11">
    <source>
        <dbReference type="ARBA" id="ARBA00023012"/>
    </source>
</evidence>
<dbReference type="KEGG" id="scb:SCAB_17761"/>
<feature type="transmembrane region" description="Helical" evidence="15">
    <location>
        <begin position="119"/>
        <end position="136"/>
    </location>
</feature>
<dbReference type="EMBL" id="FN554889">
    <property type="protein sequence ID" value="CBG68906.1"/>
    <property type="molecule type" value="Genomic_DNA"/>
</dbReference>
<keyword evidence="6" id="KW-0004">4Fe-4S</keyword>
<evidence type="ECO:0000256" key="10">
    <source>
        <dbReference type="ARBA" id="ARBA00023004"/>
    </source>
</evidence>
<evidence type="ECO:0000256" key="1">
    <source>
        <dbReference type="ARBA" id="ARBA00000085"/>
    </source>
</evidence>
<dbReference type="PIRSF" id="PIRSF037434">
    <property type="entry name" value="STHK_ChrS"/>
    <property type="match status" value="1"/>
</dbReference>
<evidence type="ECO:0000256" key="3">
    <source>
        <dbReference type="ARBA" id="ARBA00004496"/>
    </source>
</evidence>
<dbReference type="InterPro" id="IPR003594">
    <property type="entry name" value="HATPase_dom"/>
</dbReference>
<keyword evidence="9 18" id="KW-0418">Kinase</keyword>
<dbReference type="Gene3D" id="3.30.565.10">
    <property type="entry name" value="Histidine kinase-like ATPase, C-terminal domain"/>
    <property type="match status" value="1"/>
</dbReference>
<gene>
    <name evidence="18" type="ordered locus">SCAB_17761</name>
</gene>
<feature type="domain" description="Histidine kinase/HSP90-like ATPase" evidence="16">
    <location>
        <begin position="304"/>
        <end position="407"/>
    </location>
</feature>
<feature type="transmembrane region" description="Helical" evidence="15">
    <location>
        <begin position="88"/>
        <end position="112"/>
    </location>
</feature>
<evidence type="ECO:0000259" key="16">
    <source>
        <dbReference type="Pfam" id="PF02518"/>
    </source>
</evidence>
<evidence type="ECO:0000313" key="19">
    <source>
        <dbReference type="Proteomes" id="UP000001444"/>
    </source>
</evidence>
<keyword evidence="6" id="KW-0479">Metal-binding</keyword>
<dbReference type="InterPro" id="IPR011712">
    <property type="entry name" value="Sig_transdc_His_kin_sub3_dim/P"/>
</dbReference>
<evidence type="ECO:0000256" key="6">
    <source>
        <dbReference type="ARBA" id="ARBA00022485"/>
    </source>
</evidence>
<name>C9ZEX3_STRSW</name>
<keyword evidence="19" id="KW-1185">Reference proteome</keyword>
<evidence type="ECO:0000256" key="4">
    <source>
        <dbReference type="ARBA" id="ARBA00012438"/>
    </source>
</evidence>
<organism evidence="18 19">
    <name type="scientific">Streptomyces scabiei (strain 87.22)</name>
    <dbReference type="NCBI Taxonomy" id="680198"/>
    <lineage>
        <taxon>Bacteria</taxon>
        <taxon>Bacillati</taxon>
        <taxon>Actinomycetota</taxon>
        <taxon>Actinomycetes</taxon>
        <taxon>Kitasatosporales</taxon>
        <taxon>Streptomycetaceae</taxon>
        <taxon>Streptomyces</taxon>
    </lineage>
</organism>
<dbReference type="eggNOG" id="COG4585">
    <property type="taxonomic scope" value="Bacteria"/>
</dbReference>
<comment type="function">
    <text evidence="13">Member of the two-component regulatory system NreB/NreC involved in the control of dissimilatory nitrate/nitrite reduction in response to oxygen. NreB functions as a direct oxygen sensor histidine kinase which is autophosphorylated, in the absence of oxygen, probably at the conserved histidine residue, and transfers its phosphate group probably to a conserved aspartate residue of NreC. NreB/NreC activates the expression of the nitrate (narGHJI) and nitrite (nir) reductase operons, as well as the putative nitrate transporter gene narT.</text>
</comment>
<comment type="catalytic activity">
    <reaction evidence="1">
        <text>ATP + protein L-histidine = ADP + protein N-phospho-L-histidine.</text>
        <dbReference type="EC" id="2.7.13.3"/>
    </reaction>
</comment>
<feature type="transmembrane region" description="Helical" evidence="15">
    <location>
        <begin position="15"/>
        <end position="36"/>
    </location>
</feature>
<protein>
    <recommendedName>
        <fullName evidence="5">Oxygen sensor histidine kinase NreB</fullName>
        <ecNumber evidence="4">2.7.13.3</ecNumber>
    </recommendedName>
    <alternativeName>
        <fullName evidence="14">Nitrogen regulation protein B</fullName>
    </alternativeName>
</protein>
<dbReference type="Pfam" id="PF07730">
    <property type="entry name" value="HisKA_3"/>
    <property type="match status" value="1"/>
</dbReference>
<keyword evidence="15" id="KW-0472">Membrane</keyword>
<keyword evidence="7" id="KW-0963">Cytoplasm</keyword>
<evidence type="ECO:0000256" key="9">
    <source>
        <dbReference type="ARBA" id="ARBA00022777"/>
    </source>
</evidence>
<feature type="transmembrane region" description="Helical" evidence="15">
    <location>
        <begin position="148"/>
        <end position="165"/>
    </location>
</feature>
<dbReference type="HOGENOM" id="CLU_000445_20_15_11"/>
<dbReference type="GO" id="GO:0016020">
    <property type="term" value="C:membrane"/>
    <property type="evidence" value="ECO:0007669"/>
    <property type="project" value="InterPro"/>
</dbReference>
<evidence type="ECO:0000256" key="7">
    <source>
        <dbReference type="ARBA" id="ARBA00022490"/>
    </source>
</evidence>
<reference evidence="18 19" key="1">
    <citation type="journal article" date="2010" name="Mol. Plant Microbe Interact.">
        <title>Streptomyces scabies 87-22 contains a coronafacic acid-like biosynthetic cluster that contributes to plant-microbe interactions.</title>
        <authorList>
            <person name="Bignell D.R."/>
            <person name="Seipke R.F."/>
            <person name="Huguet-Tapia J.C."/>
            <person name="Chambers A.H."/>
            <person name="Parry R.J."/>
            <person name="Loria R."/>
        </authorList>
    </citation>
    <scope>NUCLEOTIDE SEQUENCE [LARGE SCALE GENOMIC DNA]</scope>
    <source>
        <strain evidence="18 19">87.22</strain>
    </source>
</reference>
<dbReference type="InterPro" id="IPR050482">
    <property type="entry name" value="Sensor_HK_TwoCompSys"/>
</dbReference>